<sequence>MLYENNKAYEDNVNNGGVPFLATYAAQNGQRLNERKGKSIRLAKLYYLQAETLEGGKADAMKKRAGRVFGCCSHRELAIGSGGYAYNLHTHRCRDRNCVECQRVRAFVLQQKIREITPELIAKTNSKDGLIFGTLTVKNPPITELKDYLKILSKAFARMMKRKEFKQVAIGGFRCFEVTRGESGEDFCHPHIHFLLQVTSAYFSRKSPLYINSDDWATAWTDCLKLEVEKTGRIFNYADYPSGKAFVKILRVQAPDYTRENRKYATIETLQKEGDQVINYVLKYTAKEDENSKKALVRGDAWFFEYDKQIKNIRAISFFGIYKTLIGELAPREYNEKEIKIDLDNNQAKFYSAVWDDEHKYIAIETTEEEALNKKRTNTINSIKTTLLAQFESKNYILDIIIAAMNKGDFLTVNEEINNHNILAERTYKTFKRMEKAGELVERKSGFYQPFHDYLFKSVIYEKMESILTAEELENIKREIELNIEVVEDNPPF</sequence>
<name>A0A376EXM0_ENTAS</name>
<evidence type="ECO:0000313" key="3">
    <source>
        <dbReference type="EMBL" id="STD15132.1"/>
    </source>
</evidence>
<dbReference type="Pfam" id="PF01446">
    <property type="entry name" value="Rep_1"/>
    <property type="match status" value="1"/>
</dbReference>
<comment type="similarity">
    <text evidence="1">Belongs to the Gram-positive plasmids replication protein type 1 family.</text>
</comment>
<reference evidence="3 4" key="1">
    <citation type="submission" date="2018-06" db="EMBL/GenBank/DDBJ databases">
        <authorList>
            <consortium name="Pathogen Informatics"/>
            <person name="Doyle S."/>
        </authorList>
    </citation>
    <scope>NUCLEOTIDE SEQUENCE [LARGE SCALE GENOMIC DNA]</scope>
    <source>
        <strain evidence="3 4">NCTC12123</strain>
    </source>
</reference>
<keyword evidence="2" id="KW-0235">DNA replication</keyword>
<dbReference type="AlphaFoldDB" id="A0A376EXM0"/>
<protein>
    <submittedName>
        <fullName evidence="3">Replication protein</fullName>
    </submittedName>
</protein>
<dbReference type="InterPro" id="IPR000989">
    <property type="entry name" value="Rep"/>
</dbReference>
<proteinExistence type="inferred from homology"/>
<dbReference type="GO" id="GO:0006260">
    <property type="term" value="P:DNA replication"/>
    <property type="evidence" value="ECO:0007669"/>
    <property type="project" value="UniProtKB-KW"/>
</dbReference>
<dbReference type="EMBL" id="UFYI01000003">
    <property type="protein sequence ID" value="STD15132.1"/>
    <property type="molecule type" value="Genomic_DNA"/>
</dbReference>
<dbReference type="Proteomes" id="UP000255163">
    <property type="component" value="Unassembled WGS sequence"/>
</dbReference>
<evidence type="ECO:0000313" key="4">
    <source>
        <dbReference type="Proteomes" id="UP000255163"/>
    </source>
</evidence>
<dbReference type="GO" id="GO:0003677">
    <property type="term" value="F:DNA binding"/>
    <property type="evidence" value="ECO:0007669"/>
    <property type="project" value="InterPro"/>
</dbReference>
<organism evidence="3 4">
    <name type="scientific">Enterobacter asburiae</name>
    <dbReference type="NCBI Taxonomy" id="61645"/>
    <lineage>
        <taxon>Bacteria</taxon>
        <taxon>Pseudomonadati</taxon>
        <taxon>Pseudomonadota</taxon>
        <taxon>Gammaproteobacteria</taxon>
        <taxon>Enterobacterales</taxon>
        <taxon>Enterobacteriaceae</taxon>
        <taxon>Enterobacter</taxon>
        <taxon>Enterobacter cloacae complex</taxon>
    </lineage>
</organism>
<dbReference type="RefSeq" id="WP_059347895.1">
    <property type="nucleotide sequence ID" value="NZ_CP011866.1"/>
</dbReference>
<gene>
    <name evidence="3" type="ORF">NCTC12123_00031</name>
</gene>
<evidence type="ECO:0000256" key="1">
    <source>
        <dbReference type="ARBA" id="ARBA00008909"/>
    </source>
</evidence>
<evidence type="ECO:0000256" key="2">
    <source>
        <dbReference type="ARBA" id="ARBA00022705"/>
    </source>
</evidence>
<accession>A0A376EXM0</accession>